<protein>
    <submittedName>
        <fullName evidence="1">Uncharacterized protein</fullName>
    </submittedName>
</protein>
<reference evidence="1 2" key="1">
    <citation type="submission" date="2020-05" db="EMBL/GenBank/DDBJ databases">
        <title>Draft genome sequence of Desulfovibrio psychrotolerans JS1T.</title>
        <authorList>
            <person name="Ueno A."/>
            <person name="Tamazawa S."/>
            <person name="Tamamura S."/>
            <person name="Murakami T."/>
            <person name="Kiyama T."/>
            <person name="Inomata H."/>
            <person name="Amano Y."/>
            <person name="Miyakawa K."/>
            <person name="Tamaki H."/>
            <person name="Naganuma T."/>
            <person name="Kaneko K."/>
        </authorList>
    </citation>
    <scope>NUCLEOTIDE SEQUENCE [LARGE SCALE GENOMIC DNA]</scope>
    <source>
        <strain evidence="1 2">JS1</strain>
    </source>
</reference>
<name>A0A7J0BV40_9BACT</name>
<comment type="caution">
    <text evidence="1">The sequence shown here is derived from an EMBL/GenBank/DDBJ whole genome shotgun (WGS) entry which is preliminary data.</text>
</comment>
<evidence type="ECO:0000313" key="1">
    <source>
        <dbReference type="EMBL" id="GFM37570.1"/>
    </source>
</evidence>
<dbReference type="AlphaFoldDB" id="A0A7J0BV40"/>
<accession>A0A7J0BV40</accession>
<dbReference type="Proteomes" id="UP000503820">
    <property type="component" value="Unassembled WGS sequence"/>
</dbReference>
<organism evidence="1 2">
    <name type="scientific">Desulfovibrio psychrotolerans</name>
    <dbReference type="NCBI Taxonomy" id="415242"/>
    <lineage>
        <taxon>Bacteria</taxon>
        <taxon>Pseudomonadati</taxon>
        <taxon>Thermodesulfobacteriota</taxon>
        <taxon>Desulfovibrionia</taxon>
        <taxon>Desulfovibrionales</taxon>
        <taxon>Desulfovibrionaceae</taxon>
        <taxon>Desulfovibrio</taxon>
    </lineage>
</organism>
<sequence length="115" mass="13058">MGKVLQVRVWATTYNDDDVLREWPRLHKLAWPVESPVYVAKQGVLEMVDTLVDAHRFADWPEDVRELTGEGLRQLAAVRVQLDAALADWDPKAANRLTDQIEDLLTGIEKVLPKA</sequence>
<gene>
    <name evidence="1" type="ORF">DSM19430T_22540</name>
</gene>
<keyword evidence="2" id="KW-1185">Reference proteome</keyword>
<proteinExistence type="predicted"/>
<evidence type="ECO:0000313" key="2">
    <source>
        <dbReference type="Proteomes" id="UP000503820"/>
    </source>
</evidence>
<dbReference type="RefSeq" id="WP_174410152.1">
    <property type="nucleotide sequence ID" value="NZ_BLVP01000008.1"/>
</dbReference>
<dbReference type="EMBL" id="BLVP01000008">
    <property type="protein sequence ID" value="GFM37570.1"/>
    <property type="molecule type" value="Genomic_DNA"/>
</dbReference>